<dbReference type="EMBL" id="FNAP01000010">
    <property type="protein sequence ID" value="SDE71311.1"/>
    <property type="molecule type" value="Genomic_DNA"/>
</dbReference>
<dbReference type="RefSeq" id="WP_092787177.1">
    <property type="nucleotide sequence ID" value="NZ_FNAP01000010.1"/>
</dbReference>
<protein>
    <submittedName>
        <fullName evidence="3">Ribosome association toxin PasT (RatA) of the RatAB toxin-antitoxin module</fullName>
    </submittedName>
</protein>
<dbReference type="Proteomes" id="UP000199412">
    <property type="component" value="Unassembled WGS sequence"/>
</dbReference>
<dbReference type="AlphaFoldDB" id="A0A1G7F611"/>
<dbReference type="STRING" id="69960.SAMN05421720_110130"/>
<evidence type="ECO:0000256" key="1">
    <source>
        <dbReference type="ARBA" id="ARBA00008918"/>
    </source>
</evidence>
<dbReference type="Pfam" id="PF03364">
    <property type="entry name" value="Polyketide_cyc"/>
    <property type="match status" value="1"/>
</dbReference>
<keyword evidence="4" id="KW-1185">Reference proteome</keyword>
<accession>A0A1G7F611</accession>
<dbReference type="InterPro" id="IPR005031">
    <property type="entry name" value="COQ10_START"/>
</dbReference>
<dbReference type="InterPro" id="IPR023393">
    <property type="entry name" value="START-like_dom_sf"/>
</dbReference>
<reference evidence="3 4" key="1">
    <citation type="submission" date="2016-10" db="EMBL/GenBank/DDBJ databases">
        <authorList>
            <person name="de Groot N.N."/>
        </authorList>
    </citation>
    <scope>NUCLEOTIDE SEQUENCE [LARGE SCALE GENOMIC DNA]</scope>
    <source>
        <strain evidence="3 4">ATCC 700224</strain>
    </source>
</reference>
<dbReference type="OrthoDB" id="9804759at2"/>
<feature type="domain" description="Coenzyme Q-binding protein COQ10 START" evidence="2">
    <location>
        <begin position="10"/>
        <end position="125"/>
    </location>
</feature>
<gene>
    <name evidence="3" type="ORF">SAMN05421720_110130</name>
</gene>
<organism evidence="3 4">
    <name type="scientific">Rhodospira trueperi</name>
    <dbReference type="NCBI Taxonomy" id="69960"/>
    <lineage>
        <taxon>Bacteria</taxon>
        <taxon>Pseudomonadati</taxon>
        <taxon>Pseudomonadota</taxon>
        <taxon>Alphaproteobacteria</taxon>
        <taxon>Rhodospirillales</taxon>
        <taxon>Rhodospirillaceae</taxon>
        <taxon>Rhodospira</taxon>
    </lineage>
</organism>
<dbReference type="Gene3D" id="3.30.530.20">
    <property type="match status" value="1"/>
</dbReference>
<dbReference type="PANTHER" id="PTHR12901">
    <property type="entry name" value="SPERM PROTEIN HOMOLOG"/>
    <property type="match status" value="1"/>
</dbReference>
<name>A0A1G7F611_9PROT</name>
<comment type="similarity">
    <text evidence="1">Belongs to the ribosome association toxin RatA family.</text>
</comment>
<proteinExistence type="inferred from homology"/>
<dbReference type="GO" id="GO:0048039">
    <property type="term" value="F:ubiquinone binding"/>
    <property type="evidence" value="ECO:0007669"/>
    <property type="project" value="InterPro"/>
</dbReference>
<dbReference type="PANTHER" id="PTHR12901:SF10">
    <property type="entry name" value="COENZYME Q-BINDING PROTEIN COQ10, MITOCHONDRIAL"/>
    <property type="match status" value="1"/>
</dbReference>
<dbReference type="GO" id="GO:0045333">
    <property type="term" value="P:cellular respiration"/>
    <property type="evidence" value="ECO:0007669"/>
    <property type="project" value="InterPro"/>
</dbReference>
<evidence type="ECO:0000313" key="4">
    <source>
        <dbReference type="Proteomes" id="UP000199412"/>
    </source>
</evidence>
<dbReference type="InterPro" id="IPR044996">
    <property type="entry name" value="COQ10-like"/>
</dbReference>
<evidence type="ECO:0000313" key="3">
    <source>
        <dbReference type="EMBL" id="SDE71311.1"/>
    </source>
</evidence>
<evidence type="ECO:0000259" key="2">
    <source>
        <dbReference type="Pfam" id="PF03364"/>
    </source>
</evidence>
<dbReference type="SUPFAM" id="SSF55961">
    <property type="entry name" value="Bet v1-like"/>
    <property type="match status" value="1"/>
</dbReference>
<sequence>MPTLSLQRDLPYPRPAVYEAIADVARYPEFMPGFKRVRTEGWEDDALRVRQTVGMAGLTVTFLSRARFTEPERIDIVSHERPFQVLSQIWRFEERPNDRTRLHLKAEYGLVDRMAGAVFERVYPGLMRGAMTAIGRRVAALSRRTSSRGETALS</sequence>